<dbReference type="AlphaFoldDB" id="A0AA39PW89"/>
<keyword evidence="2" id="KW-1185">Reference proteome</keyword>
<gene>
    <name evidence="1" type="ORF">EDD18DRAFT_539756</name>
</gene>
<evidence type="ECO:0008006" key="3">
    <source>
        <dbReference type="Google" id="ProtNLM"/>
    </source>
</evidence>
<evidence type="ECO:0000313" key="2">
    <source>
        <dbReference type="Proteomes" id="UP001175228"/>
    </source>
</evidence>
<comment type="caution">
    <text evidence="1">The sequence shown here is derived from an EMBL/GenBank/DDBJ whole genome shotgun (WGS) entry which is preliminary data.</text>
</comment>
<protein>
    <recommendedName>
        <fullName evidence="3">F-box domain-containing protein</fullName>
    </recommendedName>
</protein>
<accession>A0AA39PW89</accession>
<organism evidence="1 2">
    <name type="scientific">Armillaria luteobubalina</name>
    <dbReference type="NCBI Taxonomy" id="153913"/>
    <lineage>
        <taxon>Eukaryota</taxon>
        <taxon>Fungi</taxon>
        <taxon>Dikarya</taxon>
        <taxon>Basidiomycota</taxon>
        <taxon>Agaricomycotina</taxon>
        <taxon>Agaricomycetes</taxon>
        <taxon>Agaricomycetidae</taxon>
        <taxon>Agaricales</taxon>
        <taxon>Marasmiineae</taxon>
        <taxon>Physalacriaceae</taxon>
        <taxon>Armillaria</taxon>
    </lineage>
</organism>
<sequence>MAYIPTKKTDFDARLAPLLPDYSHAPPDTRIIELLQTNTPPSPMERNSFEATLSETPGRIAELDSLILSTTSLLRYLTNDRNQALENQANATKILSPSRRLPTELLTDIFIRCSSLQDGSDSPLDPGEFPWTLSHVCRKWREVTIATPELWSSIRLDFLDDRFLSGSRIREAAFMLGVILDRARPHYLDVRIDYDDGISTHPTCAVLLPSVRFWKSLHITGESVDLGFLSPCRGFFDRLETAVVWTEYHGGSEAIDTFVVAPRLRSFTKTLDALFLLPANLVEFNDHNFFNENTCTTLRHLVNIETLSLKCSSYSSQSPRIRLPRVSHLRLQTQLTPNTASLIYNHFDLPSLTHLKILFLRSELTVPRRVPLPMHSSTVTCLTLAWTRLVPHKFSSVDIKHDLSSYNTLRNLRCLTVENCPRISSFLLALSIPPGKNAIFPKMSKLDIIWECHAGLSEDVLDMDILVELIQSRRDQGALREFNMKWERRLVNDDANTLSRWQQLSAPGGGIQISASIKGLKAN</sequence>
<name>A0AA39PW89_9AGAR</name>
<dbReference type="Gene3D" id="1.20.1280.50">
    <property type="match status" value="1"/>
</dbReference>
<dbReference type="EMBL" id="JAUEPU010000033">
    <property type="protein sequence ID" value="KAK0491733.1"/>
    <property type="molecule type" value="Genomic_DNA"/>
</dbReference>
<dbReference type="Proteomes" id="UP001175228">
    <property type="component" value="Unassembled WGS sequence"/>
</dbReference>
<proteinExistence type="predicted"/>
<evidence type="ECO:0000313" key="1">
    <source>
        <dbReference type="EMBL" id="KAK0491733.1"/>
    </source>
</evidence>
<reference evidence="1" key="1">
    <citation type="submission" date="2023-06" db="EMBL/GenBank/DDBJ databases">
        <authorList>
            <consortium name="Lawrence Berkeley National Laboratory"/>
            <person name="Ahrendt S."/>
            <person name="Sahu N."/>
            <person name="Indic B."/>
            <person name="Wong-Bajracharya J."/>
            <person name="Merenyi Z."/>
            <person name="Ke H.-M."/>
            <person name="Monk M."/>
            <person name="Kocsube S."/>
            <person name="Drula E."/>
            <person name="Lipzen A."/>
            <person name="Balint B."/>
            <person name="Henrissat B."/>
            <person name="Andreopoulos B."/>
            <person name="Martin F.M."/>
            <person name="Harder C.B."/>
            <person name="Rigling D."/>
            <person name="Ford K.L."/>
            <person name="Foster G.D."/>
            <person name="Pangilinan J."/>
            <person name="Papanicolaou A."/>
            <person name="Barry K."/>
            <person name="LaButti K."/>
            <person name="Viragh M."/>
            <person name="Koriabine M."/>
            <person name="Yan M."/>
            <person name="Riley R."/>
            <person name="Champramary S."/>
            <person name="Plett K.L."/>
            <person name="Tsai I.J."/>
            <person name="Slot J."/>
            <person name="Sipos G."/>
            <person name="Plett J."/>
            <person name="Nagy L.G."/>
            <person name="Grigoriev I.V."/>
        </authorList>
    </citation>
    <scope>NUCLEOTIDE SEQUENCE</scope>
    <source>
        <strain evidence="1">HWK02</strain>
    </source>
</reference>